<evidence type="ECO:0000256" key="1">
    <source>
        <dbReference type="SAM" id="MobiDB-lite"/>
    </source>
</evidence>
<keyword evidence="4" id="KW-1185">Reference proteome</keyword>
<evidence type="ECO:0000256" key="2">
    <source>
        <dbReference type="SAM" id="SignalP"/>
    </source>
</evidence>
<feature type="compositionally biased region" description="Low complexity" evidence="1">
    <location>
        <begin position="259"/>
        <end position="272"/>
    </location>
</feature>
<comment type="caution">
    <text evidence="3">The sequence shown here is derived from an EMBL/GenBank/DDBJ whole genome shotgun (WGS) entry which is preliminary data.</text>
</comment>
<dbReference type="EMBL" id="JAKJXO020000003">
    <property type="protein sequence ID" value="KAL1607711.1"/>
    <property type="molecule type" value="Genomic_DNA"/>
</dbReference>
<feature type="chain" id="PRO_5045319791" evidence="2">
    <location>
        <begin position="22"/>
        <end position="643"/>
    </location>
</feature>
<sequence>MSVMKTAILSGIATFAVAVHANNIYCNVEHPMNSASDGLGTTFDQAFVGPIPELCREGANNLAKVLSLQVGDATVEIIPQSEDGTILSLQECKTAFEKIVSQCFVKEKTWGGEFMTEHFLFDIHHTELRKRDIDNIGVYDDDLDDGGLDFDFDAFGLEERSVVDETKESPDDDLDLDDVLDKRGKLYGNREDDLEEGEEEHHDLEVRRGRGGGSRKSHPRPSKPKVKPKPKKKSNSKPKAKPSPKPKPTSKHASKTSSHKPTSTPKSKPAKSCAVLRKQVAVELSTAAKRSDDVYVDKTGSMSLLAKRTSSKSTDGCGVAIFANNYPSPAEMDRDYPNALAYGYTQPNVCPNLQFDSMPAYRRVSSFDRRTPVVYEIEHILEWNTVTNFFDWLNEERFKGRRWPHPDPNKRARQPTVNFCGFWKEVWNSGPAFQMNGAALTANKHLASKYPSSQHFTKEFVWLQKELNKPAKTEMWKRKSTPGIFSDLTLRTRLDQTTNVVNARKGALMLKYLLGAQMYMTDRKIANIFAQQKNRVGKVLGQIDRDLPNHQRIVASRQLDPWETIGLQQLWNQYMDEVFAKAKSRTLYTMDKWVRVAEQRWGRGRIPQNDPHRNDKTQLQNAVRAVARKWKVQKRDFTKPINW</sequence>
<organism evidence="3 4">
    <name type="scientific">Paraconiothyrium brasiliense</name>
    <dbReference type="NCBI Taxonomy" id="300254"/>
    <lineage>
        <taxon>Eukaryota</taxon>
        <taxon>Fungi</taxon>
        <taxon>Dikarya</taxon>
        <taxon>Ascomycota</taxon>
        <taxon>Pezizomycotina</taxon>
        <taxon>Dothideomycetes</taxon>
        <taxon>Pleosporomycetidae</taxon>
        <taxon>Pleosporales</taxon>
        <taxon>Massarineae</taxon>
        <taxon>Didymosphaeriaceae</taxon>
        <taxon>Paraconiothyrium</taxon>
    </lineage>
</organism>
<feature type="compositionally biased region" description="Basic residues" evidence="1">
    <location>
        <begin position="209"/>
        <end position="258"/>
    </location>
</feature>
<reference evidence="3 4" key="1">
    <citation type="submission" date="2024-02" db="EMBL/GenBank/DDBJ databases">
        <title>De novo assembly and annotation of 12 fungi associated with fruit tree decline syndrome in Ontario, Canada.</title>
        <authorList>
            <person name="Sulman M."/>
            <person name="Ellouze W."/>
            <person name="Ilyukhin E."/>
        </authorList>
    </citation>
    <scope>NUCLEOTIDE SEQUENCE [LARGE SCALE GENOMIC DNA]</scope>
    <source>
        <strain evidence="3 4">M42-189</strain>
    </source>
</reference>
<dbReference type="Proteomes" id="UP001521785">
    <property type="component" value="Unassembled WGS sequence"/>
</dbReference>
<feature type="region of interest" description="Disordered" evidence="1">
    <location>
        <begin position="187"/>
        <end position="274"/>
    </location>
</feature>
<keyword evidence="2" id="KW-0732">Signal</keyword>
<feature type="signal peptide" evidence="2">
    <location>
        <begin position="1"/>
        <end position="21"/>
    </location>
</feature>
<evidence type="ECO:0000313" key="4">
    <source>
        <dbReference type="Proteomes" id="UP001521785"/>
    </source>
</evidence>
<feature type="compositionally biased region" description="Basic and acidic residues" evidence="1">
    <location>
        <begin position="199"/>
        <end position="208"/>
    </location>
</feature>
<gene>
    <name evidence="3" type="ORF">SLS60_002646</name>
</gene>
<protein>
    <submittedName>
        <fullName evidence="3">Uncharacterized protein</fullName>
    </submittedName>
</protein>
<accession>A0ABR3RTE6</accession>
<proteinExistence type="predicted"/>
<name>A0ABR3RTE6_9PLEO</name>
<evidence type="ECO:0000313" key="3">
    <source>
        <dbReference type="EMBL" id="KAL1607711.1"/>
    </source>
</evidence>
<feature type="region of interest" description="Disordered" evidence="1">
    <location>
        <begin position="161"/>
        <end position="180"/>
    </location>
</feature>